<organism evidence="1 2">
    <name type="scientific">Anthropogastromicrobium aceti</name>
    <dbReference type="NCBI Taxonomy" id="2981768"/>
    <lineage>
        <taxon>Bacteria</taxon>
        <taxon>Bacillati</taxon>
        <taxon>Bacillota</taxon>
        <taxon>Clostridia</taxon>
        <taxon>Lachnospirales</taxon>
        <taxon>Lachnospiraceae</taxon>
        <taxon>Anthropogastromicrobium</taxon>
    </lineage>
</organism>
<dbReference type="AlphaFoldDB" id="A0AAE3E491"/>
<sequence length="381" mass="42105">MQENIVILGTGFIAGYLNRGLHYLFSELRQPMVGNVCAIGKHPEKLASRTNILKDCVLCTDPIDSVLFKFHPTILIVAVPPTVSVDIAKTILLPYYNTLRAASQPLPDLYSFTPTPDENWYANLLGNDVSIVKILPNIFTDVHGIDITSVGINTISPTPAFKHSSRRALLDLLLTPYGKTVSLSASQALIFLAGKITSHVCCEACFCIHEAAQKAGLSVTLNDIGKAFQYAQRSFTKFFDDPIPSLRRNDALPPTMQEFMHHFSDSWFGGLHDFTTSMPVCVSDEEALSLDVYSYALNTIAIAVKTKEELEQDTKNAATKGGILERGVEYFYEVIESELGNQAFSAACDHPISSGYWETLRSQVCSLSREAYERSLHLTSH</sequence>
<dbReference type="EMBL" id="JAJEQN010000016">
    <property type="protein sequence ID" value="MCC2221525.1"/>
    <property type="molecule type" value="Genomic_DNA"/>
</dbReference>
<proteinExistence type="predicted"/>
<accession>A0AAE3E491</accession>
<keyword evidence="2" id="KW-1185">Reference proteome</keyword>
<dbReference type="Proteomes" id="UP001198200">
    <property type="component" value="Unassembled WGS sequence"/>
</dbReference>
<dbReference type="RefSeq" id="WP_308731653.1">
    <property type="nucleotide sequence ID" value="NZ_JAJEQN010000016.1"/>
</dbReference>
<gene>
    <name evidence="1" type="ORF">LKD48_07740</name>
</gene>
<protein>
    <submittedName>
        <fullName evidence="1">Uncharacterized protein</fullName>
    </submittedName>
</protein>
<name>A0AAE3E491_9FIRM</name>
<comment type="caution">
    <text evidence="1">The sequence shown here is derived from an EMBL/GenBank/DDBJ whole genome shotgun (WGS) entry which is preliminary data.</text>
</comment>
<reference evidence="1 2" key="1">
    <citation type="submission" date="2021-10" db="EMBL/GenBank/DDBJ databases">
        <title>Anaerobic single-cell dispensing facilitates the cultivation of human gut bacteria.</title>
        <authorList>
            <person name="Afrizal A."/>
        </authorList>
    </citation>
    <scope>NUCLEOTIDE SEQUENCE [LARGE SCALE GENOMIC DNA]</scope>
    <source>
        <strain evidence="1 2">CLA-AA-H224</strain>
    </source>
</reference>
<evidence type="ECO:0000313" key="1">
    <source>
        <dbReference type="EMBL" id="MCC2221525.1"/>
    </source>
</evidence>
<evidence type="ECO:0000313" key="2">
    <source>
        <dbReference type="Proteomes" id="UP001198200"/>
    </source>
</evidence>